<gene>
    <name evidence="1" type="ORF">N8A98_11795</name>
</gene>
<dbReference type="Gene3D" id="3.30.530.20">
    <property type="match status" value="1"/>
</dbReference>
<name>A0ABY6CHV1_9HYPH</name>
<sequence length="134" mass="15505">MRRSHTISIQIEYPYEATYRFLSQPRNYGEWAAVDKASYKPVGNGDWQADTPFGKRHFRFTPPNTFGVLDHAVFVPGEPLLYTPMRVMPNQDGTELTFTFYQRPGMSEAEFTSAVEWITTDFLTLKSLLEARRT</sequence>
<dbReference type="InterPro" id="IPR023393">
    <property type="entry name" value="START-like_dom_sf"/>
</dbReference>
<dbReference type="Proteomes" id="UP001061862">
    <property type="component" value="Chromosome"/>
</dbReference>
<dbReference type="EMBL" id="CP104965">
    <property type="protein sequence ID" value="UXN71809.1"/>
    <property type="molecule type" value="Genomic_DNA"/>
</dbReference>
<evidence type="ECO:0000313" key="1">
    <source>
        <dbReference type="EMBL" id="UXN71809.1"/>
    </source>
</evidence>
<proteinExistence type="predicted"/>
<dbReference type="SUPFAM" id="SSF55961">
    <property type="entry name" value="Bet v1-like"/>
    <property type="match status" value="1"/>
</dbReference>
<reference evidence="1 2" key="1">
    <citation type="submission" date="2022-09" db="EMBL/GenBank/DDBJ databases">
        <title>Interaction between co-microsymbionts with complementary sets of symbiotic genes in legume-rhizobium systems.</title>
        <authorList>
            <person name="Safronova V."/>
            <person name="Sazanova A."/>
            <person name="Afonin A."/>
            <person name="Chirak E."/>
        </authorList>
    </citation>
    <scope>NUCLEOTIDE SEQUENCE [LARGE SCALE GENOMIC DNA]</scope>
    <source>
        <strain evidence="1 2">A18/4-1</strain>
    </source>
</reference>
<organism evidence="1 2">
    <name type="scientific">Devosia neptuniae</name>
    <dbReference type="NCBI Taxonomy" id="191302"/>
    <lineage>
        <taxon>Bacteria</taxon>
        <taxon>Pseudomonadati</taxon>
        <taxon>Pseudomonadota</taxon>
        <taxon>Alphaproteobacteria</taxon>
        <taxon>Hyphomicrobiales</taxon>
        <taxon>Devosiaceae</taxon>
        <taxon>Devosia</taxon>
    </lineage>
</organism>
<accession>A0ABY6CHV1</accession>
<evidence type="ECO:0008006" key="3">
    <source>
        <dbReference type="Google" id="ProtNLM"/>
    </source>
</evidence>
<evidence type="ECO:0000313" key="2">
    <source>
        <dbReference type="Proteomes" id="UP001061862"/>
    </source>
</evidence>
<dbReference type="RefSeq" id="WP_113122460.1">
    <property type="nucleotide sequence ID" value="NZ_CP104965.1"/>
</dbReference>
<protein>
    <recommendedName>
        <fullName evidence="3">Polyketide cyclase</fullName>
    </recommendedName>
</protein>
<keyword evidence="2" id="KW-1185">Reference proteome</keyword>